<feature type="region of interest" description="Disordered" evidence="1">
    <location>
        <begin position="111"/>
        <end position="336"/>
    </location>
</feature>
<accession>A0A195CSI0</accession>
<organism evidence="3 4">
    <name type="scientific">Cyphomyrmex costatus</name>
    <dbReference type="NCBI Taxonomy" id="456900"/>
    <lineage>
        <taxon>Eukaryota</taxon>
        <taxon>Metazoa</taxon>
        <taxon>Ecdysozoa</taxon>
        <taxon>Arthropoda</taxon>
        <taxon>Hexapoda</taxon>
        <taxon>Insecta</taxon>
        <taxon>Pterygota</taxon>
        <taxon>Neoptera</taxon>
        <taxon>Endopterygota</taxon>
        <taxon>Hymenoptera</taxon>
        <taxon>Apocrita</taxon>
        <taxon>Aculeata</taxon>
        <taxon>Formicoidea</taxon>
        <taxon>Formicidae</taxon>
        <taxon>Myrmicinae</taxon>
        <taxon>Cyphomyrmex</taxon>
    </lineage>
</organism>
<feature type="compositionally biased region" description="Basic and acidic residues" evidence="1">
    <location>
        <begin position="133"/>
        <end position="177"/>
    </location>
</feature>
<name>A0A195CSI0_9HYME</name>
<reference evidence="3 4" key="1">
    <citation type="submission" date="2016-03" db="EMBL/GenBank/DDBJ databases">
        <title>Cyphomyrmex costatus WGS genome.</title>
        <authorList>
            <person name="Nygaard S."/>
            <person name="Hu H."/>
            <person name="Boomsma J."/>
            <person name="Zhang G."/>
        </authorList>
    </citation>
    <scope>NUCLEOTIDE SEQUENCE [LARGE SCALE GENOMIC DNA]</scope>
    <source>
        <strain evidence="3">MS0001</strain>
        <tissue evidence="3">Whole body</tissue>
    </source>
</reference>
<feature type="compositionally biased region" description="Basic and acidic residues" evidence="1">
    <location>
        <begin position="302"/>
        <end position="315"/>
    </location>
</feature>
<dbReference type="Proteomes" id="UP000078542">
    <property type="component" value="Unassembled WGS sequence"/>
</dbReference>
<feature type="signal peptide" evidence="2">
    <location>
        <begin position="1"/>
        <end position="22"/>
    </location>
</feature>
<dbReference type="EMBL" id="KQ977306">
    <property type="protein sequence ID" value="KYN03656.1"/>
    <property type="molecule type" value="Genomic_DNA"/>
</dbReference>
<keyword evidence="2" id="KW-0732">Signal</keyword>
<feature type="chain" id="PRO_5008270134" evidence="2">
    <location>
        <begin position="23"/>
        <end position="407"/>
    </location>
</feature>
<feature type="compositionally biased region" description="Basic and acidic residues" evidence="1">
    <location>
        <begin position="194"/>
        <end position="246"/>
    </location>
</feature>
<protein>
    <submittedName>
        <fullName evidence="3">Uncharacterized protein</fullName>
    </submittedName>
</protein>
<evidence type="ECO:0000313" key="4">
    <source>
        <dbReference type="Proteomes" id="UP000078542"/>
    </source>
</evidence>
<evidence type="ECO:0000256" key="1">
    <source>
        <dbReference type="SAM" id="MobiDB-lite"/>
    </source>
</evidence>
<gene>
    <name evidence="3" type="ORF">ALC62_05527</name>
</gene>
<dbReference type="AlphaFoldDB" id="A0A195CSI0"/>
<sequence length="407" mass="46827">MVYAKRASLLFLFLEQWTSTLPLQHPSPCHPPFTPPVQSCRDAPTPQSLPLPPGVQPATRTVASRNFTLANGERAREWSRANVSIRTHRVSRGTALSGSYWFDLTVERKRTADKSSQLSNRKEGKRRKARWERRRERLWSSGERKMGRKGGDGVDRRETERASAGRMVREAEGEHAGVSEGDIPGTRRRRARVEKRVRAAHYARDTSRSSARDRGRGRVPRDEARQETHREERQEERERKIIERRGQRNPWKSRGECFVGRHRPPRSSARAAVDVFCEGKPPSCEKRESGERGRNEVGNARRVREDRREIGPGRERRARVVTRDSATRRRRKQPVRPTYRGLYHCAQLSSDCPRSSQPRRSSYAPRWSDARCASRFSLCVPVSPCLVSPLVPSPGRRIVSRSRLSYM</sequence>
<evidence type="ECO:0000313" key="3">
    <source>
        <dbReference type="EMBL" id="KYN03656.1"/>
    </source>
</evidence>
<feature type="compositionally biased region" description="Basic residues" evidence="1">
    <location>
        <begin position="123"/>
        <end position="132"/>
    </location>
</feature>
<evidence type="ECO:0000256" key="2">
    <source>
        <dbReference type="SAM" id="SignalP"/>
    </source>
</evidence>
<keyword evidence="4" id="KW-1185">Reference proteome</keyword>
<feature type="compositionally biased region" description="Basic and acidic residues" evidence="1">
    <location>
        <begin position="283"/>
        <end position="295"/>
    </location>
</feature>
<proteinExistence type="predicted"/>